<evidence type="ECO:0000256" key="7">
    <source>
        <dbReference type="ARBA" id="ARBA00007490"/>
    </source>
</evidence>
<dbReference type="GO" id="GO:0043752">
    <property type="term" value="F:adenosylcobinamide kinase activity"/>
    <property type="evidence" value="ECO:0007669"/>
    <property type="project" value="UniProtKB-EC"/>
</dbReference>
<keyword evidence="10" id="KW-0169">Cobalamin biosynthesis</keyword>
<evidence type="ECO:0000256" key="5">
    <source>
        <dbReference type="ARBA" id="ARBA00004692"/>
    </source>
</evidence>
<comment type="similarity">
    <text evidence="7">Belongs to the CobU/CobP family.</text>
</comment>
<dbReference type="AlphaFoldDB" id="A0A1C7P9I6"/>
<feature type="binding site" evidence="19">
    <location>
        <position position="76"/>
    </location>
    <ligand>
        <name>GTP</name>
        <dbReference type="ChEBI" id="CHEBI:37565"/>
    </ligand>
</feature>
<evidence type="ECO:0000256" key="14">
    <source>
        <dbReference type="ARBA" id="ARBA00022840"/>
    </source>
</evidence>
<feature type="binding site" evidence="19">
    <location>
        <begin position="21"/>
        <end position="28"/>
    </location>
    <ligand>
        <name>GTP</name>
        <dbReference type="ChEBI" id="CHEBI:37565"/>
    </ligand>
</feature>
<evidence type="ECO:0000256" key="16">
    <source>
        <dbReference type="ARBA" id="ARBA00029570"/>
    </source>
</evidence>
<dbReference type="STRING" id="1679444.PYTT_2354"/>
<name>A0A1C7P9I6_9BACT</name>
<evidence type="ECO:0000256" key="2">
    <source>
        <dbReference type="ARBA" id="ARBA00000711"/>
    </source>
</evidence>
<evidence type="ECO:0000256" key="4">
    <source>
        <dbReference type="ARBA" id="ARBA00003889"/>
    </source>
</evidence>
<dbReference type="Pfam" id="PF02283">
    <property type="entry name" value="CobU"/>
    <property type="match status" value="1"/>
</dbReference>
<keyword evidence="14" id="KW-0067">ATP-binding</keyword>
<dbReference type="InterPro" id="IPR003203">
    <property type="entry name" value="CobU/CobP"/>
</dbReference>
<dbReference type="GO" id="GO:0009236">
    <property type="term" value="P:cobalamin biosynthetic process"/>
    <property type="evidence" value="ECO:0007669"/>
    <property type="project" value="UniProtKB-UniPathway"/>
</dbReference>
<evidence type="ECO:0000256" key="11">
    <source>
        <dbReference type="ARBA" id="ARBA00022679"/>
    </source>
</evidence>
<comment type="catalytic activity">
    <reaction evidence="2">
        <text>adenosylcob(III)inamide phosphate + GTP + H(+) = adenosylcob(III)inamide-GDP + diphosphate</text>
        <dbReference type="Rhea" id="RHEA:22712"/>
        <dbReference type="ChEBI" id="CHEBI:15378"/>
        <dbReference type="ChEBI" id="CHEBI:33019"/>
        <dbReference type="ChEBI" id="CHEBI:37565"/>
        <dbReference type="ChEBI" id="CHEBI:58502"/>
        <dbReference type="ChEBI" id="CHEBI:60487"/>
        <dbReference type="EC" id="2.7.7.62"/>
    </reaction>
</comment>
<dbReference type="UniPathway" id="UPA00148">
    <property type="reaction ID" value="UER00236"/>
</dbReference>
<organism evidence="20 21">
    <name type="scientific">Akkermansia glycaniphila</name>
    <dbReference type="NCBI Taxonomy" id="1679444"/>
    <lineage>
        <taxon>Bacteria</taxon>
        <taxon>Pseudomonadati</taxon>
        <taxon>Verrucomicrobiota</taxon>
        <taxon>Verrucomicrobiia</taxon>
        <taxon>Verrucomicrobiales</taxon>
        <taxon>Akkermansiaceae</taxon>
        <taxon>Akkermansia</taxon>
    </lineage>
</organism>
<keyword evidence="15 19" id="KW-0342">GTP-binding</keyword>
<comment type="pathway">
    <text evidence="6">Cofactor biosynthesis; adenosylcobalamin biosynthesis; adenosylcobalamin from cob(II)yrinate a,c-diamide: step 5/7.</text>
</comment>
<dbReference type="SUPFAM" id="SSF52540">
    <property type="entry name" value="P-loop containing nucleoside triphosphate hydrolases"/>
    <property type="match status" value="1"/>
</dbReference>
<feature type="binding site" evidence="19">
    <location>
        <position position="100"/>
    </location>
    <ligand>
        <name>GTP</name>
        <dbReference type="ChEBI" id="CHEBI:37565"/>
    </ligand>
</feature>
<evidence type="ECO:0000256" key="18">
    <source>
        <dbReference type="PIRSR" id="PIRSR006135-1"/>
    </source>
</evidence>
<evidence type="ECO:0000256" key="9">
    <source>
        <dbReference type="ARBA" id="ARBA00012523"/>
    </source>
</evidence>
<evidence type="ECO:0000256" key="15">
    <source>
        <dbReference type="ARBA" id="ARBA00023134"/>
    </source>
</evidence>
<keyword evidence="21" id="KW-1185">Reference proteome</keyword>
<dbReference type="EC" id="2.7.7.62" evidence="9"/>
<evidence type="ECO:0000256" key="1">
    <source>
        <dbReference type="ARBA" id="ARBA00000312"/>
    </source>
</evidence>
<dbReference type="RefSeq" id="WP_067777645.1">
    <property type="nucleotide sequence ID" value="NZ_LIGX01000040.1"/>
</dbReference>
<evidence type="ECO:0000256" key="19">
    <source>
        <dbReference type="PIRSR" id="PIRSR006135-2"/>
    </source>
</evidence>
<dbReference type="OrthoDB" id="9799422at2"/>
<proteinExistence type="inferred from homology"/>
<feature type="binding site" evidence="19">
    <location>
        <begin position="65"/>
        <end position="68"/>
    </location>
    <ligand>
        <name>GTP</name>
        <dbReference type="ChEBI" id="CHEBI:37565"/>
    </ligand>
</feature>
<comment type="pathway">
    <text evidence="5">Cofactor biosynthesis; adenosylcobalamin biosynthesis; adenosylcobalamin from cob(II)yrinate a,c-diamide: step 6/7.</text>
</comment>
<dbReference type="GO" id="GO:0005525">
    <property type="term" value="F:GTP binding"/>
    <property type="evidence" value="ECO:0007669"/>
    <property type="project" value="UniProtKB-KW"/>
</dbReference>
<comment type="function">
    <text evidence="4">Catalyzes ATP-dependent phosphorylation of adenosylcobinamide and addition of GMP to adenosylcobinamide phosphate.</text>
</comment>
<feature type="active site" description="GMP-histidine intermediate" evidence="18">
    <location>
        <position position="64"/>
    </location>
</feature>
<evidence type="ECO:0000256" key="12">
    <source>
        <dbReference type="ARBA" id="ARBA00022741"/>
    </source>
</evidence>
<dbReference type="Proteomes" id="UP000176204">
    <property type="component" value="Chromosome I"/>
</dbReference>
<dbReference type="KEGG" id="agl:PYTT_2354"/>
<evidence type="ECO:0000256" key="13">
    <source>
        <dbReference type="ARBA" id="ARBA00022777"/>
    </source>
</evidence>
<dbReference type="PANTHER" id="PTHR34848">
    <property type="match status" value="1"/>
</dbReference>
<dbReference type="InterPro" id="IPR027417">
    <property type="entry name" value="P-loop_NTPase"/>
</dbReference>
<sequence>MNATDDFTPEPGRSSLTLVLGGTRSGKSELAEGIAARCGSRIVYVATAEVLSGAGSMQERVRRHRERRPADWATLEFPRHVAASVRQSGALAGADAVMLDCVTLLASNTLYAGDPEDGAAFETRLREELDGLTELAASSGLPWIVVSSEAGLGIVSGSRETRLFCDGLGLANQWLAQKADAVFLSVAGLPLRLK</sequence>
<evidence type="ECO:0000256" key="3">
    <source>
        <dbReference type="ARBA" id="ARBA00001522"/>
    </source>
</evidence>
<keyword evidence="12 19" id="KW-0547">Nucleotide-binding</keyword>
<dbReference type="Gene3D" id="3.40.50.300">
    <property type="entry name" value="P-loop containing nucleotide triphosphate hydrolases"/>
    <property type="match status" value="1"/>
</dbReference>
<evidence type="ECO:0000256" key="6">
    <source>
        <dbReference type="ARBA" id="ARBA00005159"/>
    </source>
</evidence>
<keyword evidence="11 20" id="KW-0808">Transferase</keyword>
<evidence type="ECO:0000256" key="17">
    <source>
        <dbReference type="ARBA" id="ARBA00030571"/>
    </source>
</evidence>
<accession>A0A1C7P9I6</accession>
<evidence type="ECO:0000256" key="10">
    <source>
        <dbReference type="ARBA" id="ARBA00022573"/>
    </source>
</evidence>
<dbReference type="GO" id="GO:0008820">
    <property type="term" value="F:cobinamide phosphate guanylyltransferase activity"/>
    <property type="evidence" value="ECO:0007669"/>
    <property type="project" value="UniProtKB-EC"/>
</dbReference>
<evidence type="ECO:0000313" key="20">
    <source>
        <dbReference type="EMBL" id="SEH99043.1"/>
    </source>
</evidence>
<comment type="catalytic activity">
    <reaction evidence="1">
        <text>adenosylcob(III)inamide + ATP = adenosylcob(III)inamide phosphate + ADP + H(+)</text>
        <dbReference type="Rhea" id="RHEA:15769"/>
        <dbReference type="ChEBI" id="CHEBI:2480"/>
        <dbReference type="ChEBI" id="CHEBI:15378"/>
        <dbReference type="ChEBI" id="CHEBI:30616"/>
        <dbReference type="ChEBI" id="CHEBI:58502"/>
        <dbReference type="ChEBI" id="CHEBI:456216"/>
        <dbReference type="EC" id="2.7.1.156"/>
    </reaction>
</comment>
<evidence type="ECO:0000313" key="21">
    <source>
        <dbReference type="Proteomes" id="UP000176204"/>
    </source>
</evidence>
<dbReference type="PANTHER" id="PTHR34848:SF1">
    <property type="entry name" value="BIFUNCTIONAL ADENOSYLCOBALAMIN BIOSYNTHESIS PROTEIN COBU"/>
    <property type="match status" value="1"/>
</dbReference>
<gene>
    <name evidence="20" type="ORF">PYTT_2354</name>
</gene>
<reference evidence="21" key="1">
    <citation type="submission" date="2016-09" db="EMBL/GenBank/DDBJ databases">
        <authorList>
            <person name="Koehorst J."/>
        </authorList>
    </citation>
    <scope>NUCLEOTIDE SEQUENCE [LARGE SCALE GENOMIC DNA]</scope>
</reference>
<feature type="binding site" evidence="19">
    <location>
        <begin position="46"/>
        <end position="48"/>
    </location>
    <ligand>
        <name>GTP</name>
        <dbReference type="ChEBI" id="CHEBI:37565"/>
    </ligand>
</feature>
<dbReference type="EMBL" id="LT629973">
    <property type="protein sequence ID" value="SEH99043.1"/>
    <property type="molecule type" value="Genomic_DNA"/>
</dbReference>
<dbReference type="PIRSF" id="PIRSF006135">
    <property type="entry name" value="CobU"/>
    <property type="match status" value="1"/>
</dbReference>
<dbReference type="GO" id="GO:0005524">
    <property type="term" value="F:ATP binding"/>
    <property type="evidence" value="ECO:0007669"/>
    <property type="project" value="UniProtKB-KW"/>
</dbReference>
<dbReference type="EC" id="2.7.1.156" evidence="8"/>
<keyword evidence="13 20" id="KW-0418">Kinase</keyword>
<dbReference type="PATRIC" id="fig|1679444.3.peg.1584"/>
<evidence type="ECO:0000256" key="8">
    <source>
        <dbReference type="ARBA" id="ARBA00012016"/>
    </source>
</evidence>
<protein>
    <recommendedName>
        <fullName evidence="16">Adenosylcobinamide kinase</fullName>
        <ecNumber evidence="8">2.7.1.156</ecNumber>
        <ecNumber evidence="9">2.7.7.62</ecNumber>
    </recommendedName>
    <alternativeName>
        <fullName evidence="17">Adenosylcobinamide-phosphate guanylyltransferase</fullName>
    </alternativeName>
</protein>
<comment type="catalytic activity">
    <reaction evidence="3">
        <text>adenosylcob(III)inamide + GTP = adenosylcob(III)inamide phosphate + GDP + H(+)</text>
        <dbReference type="Rhea" id="RHEA:15765"/>
        <dbReference type="ChEBI" id="CHEBI:2480"/>
        <dbReference type="ChEBI" id="CHEBI:15378"/>
        <dbReference type="ChEBI" id="CHEBI:37565"/>
        <dbReference type="ChEBI" id="CHEBI:58189"/>
        <dbReference type="ChEBI" id="CHEBI:58502"/>
        <dbReference type="EC" id="2.7.1.156"/>
    </reaction>
</comment>